<evidence type="ECO:0000256" key="1">
    <source>
        <dbReference type="ARBA" id="ARBA00004319"/>
    </source>
</evidence>
<evidence type="ECO:0000256" key="7">
    <source>
        <dbReference type="ARBA" id="ARBA00023180"/>
    </source>
</evidence>
<name>A0A9N7RF58_STRHE</name>
<keyword evidence="5 10" id="KW-0862">Zinc</keyword>
<dbReference type="PRINTS" id="PR00655">
    <property type="entry name" value="AUXINBINDNGP"/>
</dbReference>
<evidence type="ECO:0000256" key="3">
    <source>
        <dbReference type="ARBA" id="ARBA00022729"/>
    </source>
</evidence>
<evidence type="ECO:0000256" key="4">
    <source>
        <dbReference type="ARBA" id="ARBA00022824"/>
    </source>
</evidence>
<dbReference type="GO" id="GO:0010011">
    <property type="term" value="F:auxin binding"/>
    <property type="evidence" value="ECO:0007669"/>
    <property type="project" value="InterPro"/>
</dbReference>
<keyword evidence="12" id="KW-1185">Reference proteome</keyword>
<dbReference type="PANTHER" id="PTHR37236">
    <property type="entry name" value="AUXIN-BINDING PROTEIN 1"/>
    <property type="match status" value="1"/>
</dbReference>
<comment type="subcellular location">
    <subcellularLocation>
        <location evidence="1">Endoplasmic reticulum lumen</location>
    </subcellularLocation>
</comment>
<evidence type="ECO:0000256" key="9">
    <source>
        <dbReference type="PIRSR" id="PIRSR600526-1"/>
    </source>
</evidence>
<reference evidence="11" key="1">
    <citation type="submission" date="2019-12" db="EMBL/GenBank/DDBJ databases">
        <authorList>
            <person name="Scholes J."/>
        </authorList>
    </citation>
    <scope>NUCLEOTIDE SEQUENCE</scope>
</reference>
<evidence type="ECO:0000313" key="11">
    <source>
        <dbReference type="EMBL" id="CAA0828576.1"/>
    </source>
</evidence>
<keyword evidence="7" id="KW-0325">Glycoprotein</keyword>
<dbReference type="PANTHER" id="PTHR37236:SF1">
    <property type="entry name" value="AUXIN-BINDING PROTEIN 1"/>
    <property type="match status" value="1"/>
</dbReference>
<dbReference type="Gene3D" id="2.60.120.10">
    <property type="entry name" value="Jelly Rolls"/>
    <property type="match status" value="1"/>
</dbReference>
<dbReference type="InterPro" id="IPR000526">
    <property type="entry name" value="Auxin-bd"/>
</dbReference>
<dbReference type="GO" id="GO:0045793">
    <property type="term" value="P:positive regulation of cell size"/>
    <property type="evidence" value="ECO:0007669"/>
    <property type="project" value="TreeGrafter"/>
</dbReference>
<organism evidence="11 12">
    <name type="scientific">Striga hermonthica</name>
    <name type="common">Purple witchweed</name>
    <name type="synonym">Buchnera hermonthica</name>
    <dbReference type="NCBI Taxonomy" id="68872"/>
    <lineage>
        <taxon>Eukaryota</taxon>
        <taxon>Viridiplantae</taxon>
        <taxon>Streptophyta</taxon>
        <taxon>Embryophyta</taxon>
        <taxon>Tracheophyta</taxon>
        <taxon>Spermatophyta</taxon>
        <taxon>Magnoliopsida</taxon>
        <taxon>eudicotyledons</taxon>
        <taxon>Gunneridae</taxon>
        <taxon>Pentapetalae</taxon>
        <taxon>asterids</taxon>
        <taxon>lamiids</taxon>
        <taxon>Lamiales</taxon>
        <taxon>Orobanchaceae</taxon>
        <taxon>Buchnereae</taxon>
        <taxon>Striga</taxon>
    </lineage>
</organism>
<evidence type="ECO:0000256" key="5">
    <source>
        <dbReference type="ARBA" id="ARBA00022833"/>
    </source>
</evidence>
<dbReference type="AlphaFoldDB" id="A0A9N7RF58"/>
<feature type="binding site" evidence="10">
    <location>
        <position position="68"/>
    </location>
    <ligand>
        <name>Zn(2+)</name>
        <dbReference type="ChEBI" id="CHEBI:29105"/>
    </ligand>
</feature>
<comment type="caution">
    <text evidence="11">The sequence shown here is derived from an EMBL/GenBank/DDBJ whole genome shotgun (WGS) entry which is preliminary data.</text>
</comment>
<dbReference type="GO" id="GO:0032877">
    <property type="term" value="P:positive regulation of DNA endoreduplication"/>
    <property type="evidence" value="ECO:0007669"/>
    <property type="project" value="TreeGrafter"/>
</dbReference>
<proteinExistence type="predicted"/>
<keyword evidence="2 10" id="KW-0479">Metal-binding</keyword>
<accession>A0A9N7RF58</accession>
<dbReference type="GO" id="GO:0051781">
    <property type="term" value="P:positive regulation of cell division"/>
    <property type="evidence" value="ECO:0007669"/>
    <property type="project" value="TreeGrafter"/>
</dbReference>
<keyword evidence="8" id="KW-0927">Auxin signaling pathway</keyword>
<feature type="binding site" evidence="10">
    <location>
        <position position="116"/>
    </location>
    <ligand>
        <name>Zn(2+)</name>
        <dbReference type="ChEBI" id="CHEBI:29105"/>
    </ligand>
</feature>
<dbReference type="EMBL" id="CACSLK010027752">
    <property type="protein sequence ID" value="CAA0828576.1"/>
    <property type="molecule type" value="Genomic_DNA"/>
</dbReference>
<keyword evidence="4" id="KW-0256">Endoplasmic reticulum</keyword>
<dbReference type="GO" id="GO:0000911">
    <property type="term" value="P:cytokinesis by cell plate formation"/>
    <property type="evidence" value="ECO:0007669"/>
    <property type="project" value="TreeGrafter"/>
</dbReference>
<keyword evidence="3" id="KW-0732">Signal</keyword>
<keyword evidence="6" id="KW-0675">Receptor</keyword>
<dbReference type="GO" id="GO:0005788">
    <property type="term" value="C:endoplasmic reticulum lumen"/>
    <property type="evidence" value="ECO:0007669"/>
    <property type="project" value="UniProtKB-SubCell"/>
</dbReference>
<sequence length="176" mass="19245">MAEASSSSLCAANDVPVVRNISEMDQHNYGRQGLSHITIAGSLMHGLKEVEVWLQTFAPGVHTPIHRHSCEEIFVVVKGSGTLYLASNSHKNYPGSPQEFPIFPNSTFHIPVNDAHQGIGKGLQLATSGRRQGSSDSKLGLSICPSCLRPREFTDFADLLSFQPYLRYGTLTFTTL</sequence>
<dbReference type="GO" id="GO:0046872">
    <property type="term" value="F:metal ion binding"/>
    <property type="evidence" value="ECO:0007669"/>
    <property type="project" value="UniProtKB-KW"/>
</dbReference>
<evidence type="ECO:0000256" key="6">
    <source>
        <dbReference type="ARBA" id="ARBA00023170"/>
    </source>
</evidence>
<dbReference type="InterPro" id="IPR011051">
    <property type="entry name" value="RmlC_Cupin_sf"/>
</dbReference>
<feature type="glycosylation site" description="N-linked (GlcNAc...) asparagine" evidence="9">
    <location>
        <position position="105"/>
    </location>
</feature>
<dbReference type="GO" id="GO:0009734">
    <property type="term" value="P:auxin-activated signaling pathway"/>
    <property type="evidence" value="ECO:0007669"/>
    <property type="project" value="UniProtKB-KW"/>
</dbReference>
<dbReference type="Pfam" id="PF02041">
    <property type="entry name" value="Auxin_BP"/>
    <property type="match status" value="1"/>
</dbReference>
<feature type="binding site" evidence="10">
    <location>
        <position position="66"/>
    </location>
    <ligand>
        <name>Zn(2+)</name>
        <dbReference type="ChEBI" id="CHEBI:29105"/>
    </ligand>
</feature>
<dbReference type="SUPFAM" id="SSF51182">
    <property type="entry name" value="RmlC-like cupins"/>
    <property type="match status" value="1"/>
</dbReference>
<dbReference type="Proteomes" id="UP001153555">
    <property type="component" value="Unassembled WGS sequence"/>
</dbReference>
<gene>
    <name evidence="11" type="ORF">SHERM_24271</name>
</gene>
<evidence type="ECO:0000256" key="10">
    <source>
        <dbReference type="PIRSR" id="PIRSR600526-2"/>
    </source>
</evidence>
<dbReference type="OrthoDB" id="2013851at2759"/>
<protein>
    <submittedName>
        <fullName evidence="11">Auxin-binding protein 1</fullName>
    </submittedName>
</protein>
<evidence type="ECO:0000256" key="2">
    <source>
        <dbReference type="ARBA" id="ARBA00022723"/>
    </source>
</evidence>
<feature type="binding site" evidence="10">
    <location>
        <position position="72"/>
    </location>
    <ligand>
        <name>Zn(2+)</name>
        <dbReference type="ChEBI" id="CHEBI:29105"/>
    </ligand>
</feature>
<dbReference type="InterPro" id="IPR014710">
    <property type="entry name" value="RmlC-like_jellyroll"/>
</dbReference>
<evidence type="ECO:0000313" key="12">
    <source>
        <dbReference type="Proteomes" id="UP001153555"/>
    </source>
</evidence>
<evidence type="ECO:0000256" key="8">
    <source>
        <dbReference type="ARBA" id="ARBA00023294"/>
    </source>
</evidence>
<dbReference type="GO" id="GO:0009826">
    <property type="term" value="P:unidimensional cell growth"/>
    <property type="evidence" value="ECO:0007669"/>
    <property type="project" value="TreeGrafter"/>
</dbReference>